<feature type="compositionally biased region" description="Basic and acidic residues" evidence="4">
    <location>
        <begin position="177"/>
        <end position="188"/>
    </location>
</feature>
<feature type="compositionally biased region" description="Gly residues" evidence="4">
    <location>
        <begin position="7"/>
        <end position="16"/>
    </location>
</feature>
<dbReference type="HOGENOM" id="CLU_100007_0_0_1"/>
<evidence type="ECO:0000313" key="6">
    <source>
        <dbReference type="Proteomes" id="UP000006591"/>
    </source>
</evidence>
<dbReference type="Proteomes" id="UP000006591">
    <property type="component" value="Chromosome 10"/>
</dbReference>
<dbReference type="STRING" id="4536.A0A0E0IWX7"/>
<sequence>MGRRHGGGGGGGGGRGRGGRGRGGGEEDDLHLHKAARSGDLAAAESLCEANPLALNSRDRLSRTPLHLAAWAGHVELVKCLCKHKADVGAAAMDDTAAIHFASQKGHVENSHLELVKYLVKKGADIAAKTKGGQTALHVAEKDDVRDFLKECEQSLKKGGELPSEKKDDSVSTIAEKPNDDKSSGEATKDEDEAGFGEKRKSDGIAAALRSPELKKAKVSLGHLISANDMEEEEEAD</sequence>
<protein>
    <submittedName>
        <fullName evidence="5">Uncharacterized protein</fullName>
    </submittedName>
</protein>
<dbReference type="SMART" id="SM00248">
    <property type="entry name" value="ANK"/>
    <property type="match status" value="3"/>
</dbReference>
<dbReference type="OMA" id="WAGHANV"/>
<dbReference type="PROSITE" id="PS50088">
    <property type="entry name" value="ANK_REPEAT"/>
    <property type="match status" value="2"/>
</dbReference>
<keyword evidence="1" id="KW-0677">Repeat</keyword>
<reference evidence="5" key="2">
    <citation type="submission" date="2018-04" db="EMBL/GenBank/DDBJ databases">
        <title>OnivRS2 (Oryza nivara Reference Sequence Version 2).</title>
        <authorList>
            <person name="Zhang J."/>
            <person name="Kudrna D."/>
            <person name="Lee S."/>
            <person name="Talag J."/>
            <person name="Rajasekar S."/>
            <person name="Welchert J."/>
            <person name="Hsing Y.-I."/>
            <person name="Wing R.A."/>
        </authorList>
    </citation>
    <scope>NUCLEOTIDE SEQUENCE [LARGE SCALE GENOMIC DNA]</scope>
</reference>
<dbReference type="PANTHER" id="PTHR24173:SF83">
    <property type="entry name" value="SOCS BOX DOMAIN-CONTAINING PROTEIN"/>
    <property type="match status" value="1"/>
</dbReference>
<reference evidence="5" key="1">
    <citation type="submission" date="2015-04" db="UniProtKB">
        <authorList>
            <consortium name="EnsemblPlants"/>
        </authorList>
    </citation>
    <scope>IDENTIFICATION</scope>
    <source>
        <strain evidence="5">SL10</strain>
    </source>
</reference>
<evidence type="ECO:0000256" key="1">
    <source>
        <dbReference type="ARBA" id="ARBA00022737"/>
    </source>
</evidence>
<feature type="compositionally biased region" description="Basic and acidic residues" evidence="4">
    <location>
        <begin position="159"/>
        <end position="170"/>
    </location>
</feature>
<dbReference type="Gene3D" id="1.25.40.20">
    <property type="entry name" value="Ankyrin repeat-containing domain"/>
    <property type="match status" value="1"/>
</dbReference>
<proteinExistence type="predicted"/>
<dbReference type="InterPro" id="IPR036770">
    <property type="entry name" value="Ankyrin_rpt-contain_sf"/>
</dbReference>
<dbReference type="eggNOG" id="KOG0504">
    <property type="taxonomic scope" value="Eukaryota"/>
</dbReference>
<evidence type="ECO:0000256" key="3">
    <source>
        <dbReference type="PROSITE-ProRule" id="PRU00023"/>
    </source>
</evidence>
<evidence type="ECO:0000256" key="4">
    <source>
        <dbReference type="SAM" id="MobiDB-lite"/>
    </source>
</evidence>
<dbReference type="EnsemblPlants" id="ONIVA10G22130.1">
    <property type="protein sequence ID" value="ONIVA10G22130.1"/>
    <property type="gene ID" value="ONIVA10G22130"/>
</dbReference>
<feature type="repeat" description="ANK" evidence="3">
    <location>
        <begin position="94"/>
        <end position="131"/>
    </location>
</feature>
<feature type="region of interest" description="Disordered" evidence="4">
    <location>
        <begin position="159"/>
        <end position="212"/>
    </location>
</feature>
<keyword evidence="2 3" id="KW-0040">ANK repeat</keyword>
<dbReference type="PANTHER" id="PTHR24173">
    <property type="entry name" value="ANKYRIN REPEAT CONTAINING"/>
    <property type="match status" value="1"/>
</dbReference>
<feature type="region of interest" description="Disordered" evidence="4">
    <location>
        <begin position="1"/>
        <end position="36"/>
    </location>
</feature>
<dbReference type="AlphaFoldDB" id="A0A0E0IWX7"/>
<dbReference type="PRINTS" id="PR01415">
    <property type="entry name" value="ANKYRIN"/>
</dbReference>
<feature type="repeat" description="ANK" evidence="3">
    <location>
        <begin position="61"/>
        <end position="93"/>
    </location>
</feature>
<dbReference type="SUPFAM" id="SSF48403">
    <property type="entry name" value="Ankyrin repeat"/>
    <property type="match status" value="1"/>
</dbReference>
<dbReference type="PROSITE" id="PS50297">
    <property type="entry name" value="ANK_REP_REGION"/>
    <property type="match status" value="2"/>
</dbReference>
<dbReference type="Pfam" id="PF12796">
    <property type="entry name" value="Ank_2"/>
    <property type="match status" value="1"/>
</dbReference>
<name>A0A0E0IWX7_ORYNI</name>
<accession>A0A0E0IWX7</accession>
<keyword evidence="6" id="KW-1185">Reference proteome</keyword>
<organism evidence="5">
    <name type="scientific">Oryza nivara</name>
    <name type="common">Indian wild rice</name>
    <name type="synonym">Oryza sativa f. spontanea</name>
    <dbReference type="NCBI Taxonomy" id="4536"/>
    <lineage>
        <taxon>Eukaryota</taxon>
        <taxon>Viridiplantae</taxon>
        <taxon>Streptophyta</taxon>
        <taxon>Embryophyta</taxon>
        <taxon>Tracheophyta</taxon>
        <taxon>Spermatophyta</taxon>
        <taxon>Magnoliopsida</taxon>
        <taxon>Liliopsida</taxon>
        <taxon>Poales</taxon>
        <taxon>Poaceae</taxon>
        <taxon>BOP clade</taxon>
        <taxon>Oryzoideae</taxon>
        <taxon>Oryzeae</taxon>
        <taxon>Oryzinae</taxon>
        <taxon>Oryza</taxon>
    </lineage>
</organism>
<evidence type="ECO:0000313" key="5">
    <source>
        <dbReference type="EnsemblPlants" id="ONIVA10G22130.1"/>
    </source>
</evidence>
<dbReference type="Gramene" id="ONIVA10G22130.1">
    <property type="protein sequence ID" value="ONIVA10G22130.1"/>
    <property type="gene ID" value="ONIVA10G22130"/>
</dbReference>
<evidence type="ECO:0000256" key="2">
    <source>
        <dbReference type="ARBA" id="ARBA00023043"/>
    </source>
</evidence>
<dbReference type="InterPro" id="IPR002110">
    <property type="entry name" value="Ankyrin_rpt"/>
</dbReference>